<feature type="domain" description="Xylose isomerase-like TIM barrel" evidence="1">
    <location>
        <begin position="33"/>
        <end position="279"/>
    </location>
</feature>
<dbReference type="PANTHER" id="PTHR12110">
    <property type="entry name" value="HYDROXYPYRUVATE ISOMERASE"/>
    <property type="match status" value="1"/>
</dbReference>
<dbReference type="SUPFAM" id="SSF51658">
    <property type="entry name" value="Xylose isomerase-like"/>
    <property type="match status" value="1"/>
</dbReference>
<dbReference type="EMBL" id="FWDO01000004">
    <property type="protein sequence ID" value="SLM17671.1"/>
    <property type="molecule type" value="Genomic_DNA"/>
</dbReference>
<dbReference type="InterPro" id="IPR013022">
    <property type="entry name" value="Xyl_isomerase-like_TIM-brl"/>
</dbReference>
<sequence length="283" mass="31148">MTKVQYGVSPAFFISLFGDKFTPDDVCEAMPIVRRLGFGCFQAELVNFSSVDLWMKGGAEKVKNHATEMGLLMSQFVAHFMIEAFADENALFSDFGIEEMRKVFDIAGTLRKEAPITVAIGPYRSKAYDQKARVRAYARLIEKLSKIAQDALRLGLKLALEIQPGTLLEPGANGILKAIRDIGSGNVGYNLDTGHAWAAGNNVALYPEMLDGHIEGTHLCDNFGRENLSLRPGAGNIDFGYLIPALVRSKYDSSLDLEIFVPRDKVEKEYSAGLAFVKKLVEA</sequence>
<dbReference type="AlphaFoldDB" id="A0A3P3XN05"/>
<dbReference type="Gene3D" id="3.20.20.150">
    <property type="entry name" value="Divalent-metal-dependent TIM barrel enzymes"/>
    <property type="match status" value="1"/>
</dbReference>
<proteinExistence type="predicted"/>
<gene>
    <name evidence="2" type="ORF">SPIRO4BDMA_40240</name>
</gene>
<reference evidence="2" key="1">
    <citation type="submission" date="2017-02" db="EMBL/GenBank/DDBJ databases">
        <authorList>
            <person name="Regsiter A."/>
            <person name="William W."/>
        </authorList>
    </citation>
    <scope>NUCLEOTIDE SEQUENCE</scope>
    <source>
        <strain evidence="2">BdmA 4</strain>
    </source>
</reference>
<organism evidence="2">
    <name type="scientific">uncultured spirochete</name>
    <dbReference type="NCBI Taxonomy" id="156406"/>
    <lineage>
        <taxon>Bacteria</taxon>
        <taxon>Pseudomonadati</taxon>
        <taxon>Spirochaetota</taxon>
        <taxon>Spirochaetia</taxon>
        <taxon>Spirochaetales</taxon>
        <taxon>environmental samples</taxon>
    </lineage>
</organism>
<dbReference type="InterPro" id="IPR036237">
    <property type="entry name" value="Xyl_isomerase-like_sf"/>
</dbReference>
<dbReference type="Pfam" id="PF01261">
    <property type="entry name" value="AP_endonuc_2"/>
    <property type="match status" value="1"/>
</dbReference>
<protein>
    <recommendedName>
        <fullName evidence="1">Xylose isomerase-like TIM barrel domain-containing protein</fullName>
    </recommendedName>
</protein>
<dbReference type="InterPro" id="IPR050312">
    <property type="entry name" value="IolE/XylAMocC-like"/>
</dbReference>
<evidence type="ECO:0000313" key="2">
    <source>
        <dbReference type="EMBL" id="SLM17671.1"/>
    </source>
</evidence>
<evidence type="ECO:0000259" key="1">
    <source>
        <dbReference type="Pfam" id="PF01261"/>
    </source>
</evidence>
<name>A0A3P3XN05_9SPIR</name>
<accession>A0A3P3XN05</accession>